<proteinExistence type="inferred from homology"/>
<dbReference type="Pfam" id="PF00067">
    <property type="entry name" value="p450"/>
    <property type="match status" value="1"/>
</dbReference>
<keyword evidence="12" id="KW-0503">Monooxygenase</keyword>
<organism evidence="15 16">
    <name type="scientific">Nicrophorus vespilloides</name>
    <name type="common">Boreal carrion beetle</name>
    <dbReference type="NCBI Taxonomy" id="110193"/>
    <lineage>
        <taxon>Eukaryota</taxon>
        <taxon>Metazoa</taxon>
        <taxon>Ecdysozoa</taxon>
        <taxon>Arthropoda</taxon>
        <taxon>Hexapoda</taxon>
        <taxon>Insecta</taxon>
        <taxon>Pterygota</taxon>
        <taxon>Neoptera</taxon>
        <taxon>Endopterygota</taxon>
        <taxon>Coleoptera</taxon>
        <taxon>Polyphaga</taxon>
        <taxon>Staphyliniformia</taxon>
        <taxon>Silphidae</taxon>
        <taxon>Nicrophorinae</taxon>
        <taxon>Nicrophorus</taxon>
    </lineage>
</organism>
<dbReference type="PANTHER" id="PTHR24291">
    <property type="entry name" value="CYTOCHROME P450 FAMILY 4"/>
    <property type="match status" value="1"/>
</dbReference>
<dbReference type="PANTHER" id="PTHR24291:SF189">
    <property type="entry name" value="CYTOCHROME P450 4C3-RELATED"/>
    <property type="match status" value="1"/>
</dbReference>
<dbReference type="InterPro" id="IPR050196">
    <property type="entry name" value="Cytochrome_P450_Monoox"/>
</dbReference>
<evidence type="ECO:0000256" key="14">
    <source>
        <dbReference type="SAM" id="SignalP"/>
    </source>
</evidence>
<evidence type="ECO:0000256" key="7">
    <source>
        <dbReference type="ARBA" id="ARBA00022723"/>
    </source>
</evidence>
<keyword evidence="9" id="KW-0492">Microsome</keyword>
<keyword evidence="13" id="KW-0472">Membrane</keyword>
<comment type="subcellular location">
    <subcellularLocation>
        <location evidence="4">Endoplasmic reticulum membrane</location>
        <topology evidence="4">Peripheral membrane protein</topology>
    </subcellularLocation>
    <subcellularLocation>
        <location evidence="3">Microsome membrane</location>
        <topology evidence="3">Peripheral membrane protein</topology>
    </subcellularLocation>
</comment>
<dbReference type="Gene3D" id="1.10.630.10">
    <property type="entry name" value="Cytochrome P450"/>
    <property type="match status" value="1"/>
</dbReference>
<evidence type="ECO:0000256" key="1">
    <source>
        <dbReference type="ARBA" id="ARBA00001971"/>
    </source>
</evidence>
<evidence type="ECO:0000256" key="3">
    <source>
        <dbReference type="ARBA" id="ARBA00004174"/>
    </source>
</evidence>
<keyword evidence="6" id="KW-0349">Heme</keyword>
<dbReference type="InterPro" id="IPR036396">
    <property type="entry name" value="Cyt_P450_sf"/>
</dbReference>
<dbReference type="RefSeq" id="XP_017774973.1">
    <property type="nucleotide sequence ID" value="XM_017919484.1"/>
</dbReference>
<reference evidence="16" key="1">
    <citation type="submission" date="2025-08" db="UniProtKB">
        <authorList>
            <consortium name="RefSeq"/>
        </authorList>
    </citation>
    <scope>IDENTIFICATION</scope>
    <source>
        <tissue evidence="16">Whole Larva</tissue>
    </source>
</reference>
<evidence type="ECO:0000256" key="6">
    <source>
        <dbReference type="ARBA" id="ARBA00022617"/>
    </source>
</evidence>
<evidence type="ECO:0000256" key="4">
    <source>
        <dbReference type="ARBA" id="ARBA00004406"/>
    </source>
</evidence>
<comment type="cofactor">
    <cofactor evidence="1">
        <name>heme</name>
        <dbReference type="ChEBI" id="CHEBI:30413"/>
    </cofactor>
</comment>
<protein>
    <submittedName>
        <fullName evidence="16">Cytochrome P450 4C1-like</fullName>
    </submittedName>
</protein>
<evidence type="ECO:0000256" key="12">
    <source>
        <dbReference type="ARBA" id="ARBA00023033"/>
    </source>
</evidence>
<evidence type="ECO:0000256" key="11">
    <source>
        <dbReference type="ARBA" id="ARBA00023004"/>
    </source>
</evidence>
<keyword evidence="8" id="KW-0256">Endoplasmic reticulum</keyword>
<evidence type="ECO:0000256" key="9">
    <source>
        <dbReference type="ARBA" id="ARBA00022848"/>
    </source>
</evidence>
<keyword evidence="7" id="KW-0479">Metal-binding</keyword>
<comment type="similarity">
    <text evidence="5">Belongs to the cytochrome P450 family.</text>
</comment>
<keyword evidence="10" id="KW-0560">Oxidoreductase</keyword>
<name>A0ABM1MK73_NICVS</name>
<dbReference type="InterPro" id="IPR001128">
    <property type="entry name" value="Cyt_P450"/>
</dbReference>
<evidence type="ECO:0000313" key="16">
    <source>
        <dbReference type="RefSeq" id="XP_017774973.1"/>
    </source>
</evidence>
<keyword evidence="11" id="KW-0408">Iron</keyword>
<sequence>MMIALLIFTACILFLSNLLVKWQRHTKKYNMPTIPGPKPLPIIGNILEFGFDITNMMTNFSRICSNYNGICRLFLGPKTVVVVVSHPKYLKKIFKNSSEHIEKTNFYDFFKGITGKGIVSVEGPIWHNNRKALQPAFQYAMLEDFNKIFNKTGQIAEKV</sequence>
<evidence type="ECO:0000313" key="15">
    <source>
        <dbReference type="Proteomes" id="UP000695000"/>
    </source>
</evidence>
<comment type="function">
    <text evidence="2">May be involved in the metabolism of insect hormones and in the breakdown of synthetic insecticides.</text>
</comment>
<dbReference type="SUPFAM" id="SSF48264">
    <property type="entry name" value="Cytochrome P450"/>
    <property type="match status" value="1"/>
</dbReference>
<evidence type="ECO:0000256" key="5">
    <source>
        <dbReference type="ARBA" id="ARBA00010617"/>
    </source>
</evidence>
<evidence type="ECO:0000256" key="8">
    <source>
        <dbReference type="ARBA" id="ARBA00022824"/>
    </source>
</evidence>
<evidence type="ECO:0000256" key="13">
    <source>
        <dbReference type="ARBA" id="ARBA00023136"/>
    </source>
</evidence>
<feature type="signal peptide" evidence="14">
    <location>
        <begin position="1"/>
        <end position="22"/>
    </location>
</feature>
<accession>A0ABM1MK73</accession>
<evidence type="ECO:0000256" key="10">
    <source>
        <dbReference type="ARBA" id="ARBA00023002"/>
    </source>
</evidence>
<evidence type="ECO:0000256" key="2">
    <source>
        <dbReference type="ARBA" id="ARBA00003690"/>
    </source>
</evidence>
<keyword evidence="14" id="KW-0732">Signal</keyword>
<gene>
    <name evidence="16" type="primary">LOC108561512</name>
</gene>
<feature type="chain" id="PRO_5045118854" evidence="14">
    <location>
        <begin position="23"/>
        <end position="159"/>
    </location>
</feature>
<keyword evidence="15" id="KW-1185">Reference proteome</keyword>
<dbReference type="Proteomes" id="UP000695000">
    <property type="component" value="Unplaced"/>
</dbReference>
<dbReference type="GeneID" id="108561512"/>